<dbReference type="InterPro" id="IPR036271">
    <property type="entry name" value="Tet_transcr_reg_TetR-rel_C_sf"/>
</dbReference>
<dbReference type="RefSeq" id="WP_212022024.1">
    <property type="nucleotide sequence ID" value="NZ_JAAFYZ010000389.1"/>
</dbReference>
<organism evidence="7 8">
    <name type="scientific">Catenulispora pinistramenti</name>
    <dbReference type="NCBI Taxonomy" id="2705254"/>
    <lineage>
        <taxon>Bacteria</taxon>
        <taxon>Bacillati</taxon>
        <taxon>Actinomycetota</taxon>
        <taxon>Actinomycetes</taxon>
        <taxon>Catenulisporales</taxon>
        <taxon>Catenulisporaceae</taxon>
        <taxon>Catenulispora</taxon>
    </lineage>
</organism>
<dbReference type="InterPro" id="IPR049445">
    <property type="entry name" value="TetR_SbtR-like_C"/>
</dbReference>
<dbReference type="PRINTS" id="PR00455">
    <property type="entry name" value="HTHTETR"/>
</dbReference>
<dbReference type="PANTHER" id="PTHR30055">
    <property type="entry name" value="HTH-TYPE TRANSCRIPTIONAL REGULATOR RUTR"/>
    <property type="match status" value="1"/>
</dbReference>
<evidence type="ECO:0000256" key="4">
    <source>
        <dbReference type="PROSITE-ProRule" id="PRU00335"/>
    </source>
</evidence>
<reference evidence="7 8" key="1">
    <citation type="submission" date="2020-02" db="EMBL/GenBank/DDBJ databases">
        <title>Acidophilic actinobacteria isolated from forest soil.</title>
        <authorList>
            <person name="Golinska P."/>
        </authorList>
    </citation>
    <scope>NUCLEOTIDE SEQUENCE [LARGE SCALE GENOMIC DNA]</scope>
    <source>
        <strain evidence="7 8">NL8</strain>
    </source>
</reference>
<evidence type="ECO:0000313" key="8">
    <source>
        <dbReference type="Proteomes" id="UP000730482"/>
    </source>
</evidence>
<proteinExistence type="predicted"/>
<dbReference type="SUPFAM" id="SSF48498">
    <property type="entry name" value="Tetracyclin repressor-like, C-terminal domain"/>
    <property type="match status" value="1"/>
</dbReference>
<evidence type="ECO:0000256" key="1">
    <source>
        <dbReference type="ARBA" id="ARBA00023015"/>
    </source>
</evidence>
<name>A0ABS5L822_9ACTN</name>
<protein>
    <submittedName>
        <fullName evidence="7">TetR/AcrR family transcriptional regulator</fullName>
    </submittedName>
</protein>
<dbReference type="PROSITE" id="PS50977">
    <property type="entry name" value="HTH_TETR_2"/>
    <property type="match status" value="1"/>
</dbReference>
<evidence type="ECO:0000256" key="2">
    <source>
        <dbReference type="ARBA" id="ARBA00023125"/>
    </source>
</evidence>
<dbReference type="Proteomes" id="UP000730482">
    <property type="component" value="Unassembled WGS sequence"/>
</dbReference>
<evidence type="ECO:0000256" key="3">
    <source>
        <dbReference type="ARBA" id="ARBA00023163"/>
    </source>
</evidence>
<feature type="region of interest" description="Disordered" evidence="5">
    <location>
        <begin position="1"/>
        <end position="39"/>
    </location>
</feature>
<feature type="DNA-binding region" description="H-T-H motif" evidence="4">
    <location>
        <begin position="58"/>
        <end position="77"/>
    </location>
</feature>
<dbReference type="Gene3D" id="1.10.357.10">
    <property type="entry name" value="Tetracycline Repressor, domain 2"/>
    <property type="match status" value="1"/>
</dbReference>
<keyword evidence="8" id="KW-1185">Reference proteome</keyword>
<feature type="compositionally biased region" description="Basic and acidic residues" evidence="5">
    <location>
        <begin position="24"/>
        <end position="39"/>
    </location>
</feature>
<accession>A0ABS5L822</accession>
<dbReference type="Pfam" id="PF00440">
    <property type="entry name" value="TetR_N"/>
    <property type="match status" value="1"/>
</dbReference>
<dbReference type="PANTHER" id="PTHR30055:SF234">
    <property type="entry name" value="HTH-TYPE TRANSCRIPTIONAL REGULATOR BETI"/>
    <property type="match status" value="1"/>
</dbReference>
<dbReference type="SUPFAM" id="SSF46689">
    <property type="entry name" value="Homeodomain-like"/>
    <property type="match status" value="1"/>
</dbReference>
<dbReference type="InterPro" id="IPR050109">
    <property type="entry name" value="HTH-type_TetR-like_transc_reg"/>
</dbReference>
<dbReference type="EMBL" id="JAAFYZ010000389">
    <property type="protein sequence ID" value="MBS2554513.1"/>
    <property type="molecule type" value="Genomic_DNA"/>
</dbReference>
<dbReference type="InterPro" id="IPR001647">
    <property type="entry name" value="HTH_TetR"/>
</dbReference>
<keyword evidence="3" id="KW-0804">Transcription</keyword>
<evidence type="ECO:0000256" key="5">
    <source>
        <dbReference type="SAM" id="MobiDB-lite"/>
    </source>
</evidence>
<dbReference type="InterPro" id="IPR009057">
    <property type="entry name" value="Homeodomain-like_sf"/>
</dbReference>
<keyword evidence="1" id="KW-0805">Transcription regulation</keyword>
<feature type="domain" description="HTH tetR-type" evidence="6">
    <location>
        <begin position="36"/>
        <end position="95"/>
    </location>
</feature>
<sequence length="228" mass="23726">MAEVESGETAGEDGGPSNGGPPGEKVRQRGPRRDAADNRDRVLDAAATAVRREGIAVPMATIAADAGVGVGTVYRHFPCREALLNALTHRSFELVLAAATRAAEANADAGEPGVEAVRRFLDRTVEHGGDLVMPMRGGPPALDERTVAVQSAVHAQLRALLQAGVRDGSIRADVTAGDLVIFGALLTERLPHVADWNTAARRVIDVYAAGLAPTAPPLRSTPVVPSPS</sequence>
<comment type="caution">
    <text evidence="7">The sequence shown here is derived from an EMBL/GenBank/DDBJ whole genome shotgun (WGS) entry which is preliminary data.</text>
</comment>
<evidence type="ECO:0000313" key="7">
    <source>
        <dbReference type="EMBL" id="MBS2554513.1"/>
    </source>
</evidence>
<evidence type="ECO:0000259" key="6">
    <source>
        <dbReference type="PROSITE" id="PS50977"/>
    </source>
</evidence>
<dbReference type="Pfam" id="PF21597">
    <property type="entry name" value="TetR_C_43"/>
    <property type="match status" value="1"/>
</dbReference>
<keyword evidence="2 4" id="KW-0238">DNA-binding</keyword>
<gene>
    <name evidence="7" type="ORF">KGQ19_47435</name>
</gene>
<feature type="compositionally biased region" description="Gly residues" evidence="5">
    <location>
        <begin position="12"/>
        <end position="22"/>
    </location>
</feature>